<dbReference type="CDD" id="cd03048">
    <property type="entry name" value="GST_N_Ure2p_like"/>
    <property type="match status" value="1"/>
</dbReference>
<evidence type="ECO:0000259" key="4">
    <source>
        <dbReference type="PROSITE" id="PS50405"/>
    </source>
</evidence>
<dbReference type="Gene3D" id="3.40.30.10">
    <property type="entry name" value="Glutaredoxin"/>
    <property type="match status" value="1"/>
</dbReference>
<dbReference type="Pfam" id="PF02798">
    <property type="entry name" value="GST_N"/>
    <property type="match status" value="1"/>
</dbReference>
<dbReference type="PROSITE" id="PS50405">
    <property type="entry name" value="GST_CTER"/>
    <property type="match status" value="1"/>
</dbReference>
<evidence type="ECO:0000256" key="2">
    <source>
        <dbReference type="SAM" id="MobiDB-lite"/>
    </source>
</evidence>
<dbReference type="PROSITE" id="PS50404">
    <property type="entry name" value="GST_NTER"/>
    <property type="match status" value="1"/>
</dbReference>
<dbReference type="PANTHER" id="PTHR44051">
    <property type="entry name" value="GLUTATHIONE S-TRANSFERASE-RELATED"/>
    <property type="match status" value="1"/>
</dbReference>
<dbReference type="OrthoDB" id="9803562at2"/>
<dbReference type="SFLD" id="SFLDG00358">
    <property type="entry name" value="Main_(cytGST)"/>
    <property type="match status" value="1"/>
</dbReference>
<dbReference type="InterPro" id="IPR036249">
    <property type="entry name" value="Thioredoxin-like_sf"/>
</dbReference>
<reference evidence="5 6" key="1">
    <citation type="submission" date="2019-12" db="EMBL/GenBank/DDBJ databases">
        <title>Genomic-based taxomic classification of the family Erythrobacteraceae.</title>
        <authorList>
            <person name="Xu L."/>
        </authorList>
    </citation>
    <scope>NUCLEOTIDE SEQUENCE [LARGE SCALE GENOMIC DNA]</scope>
    <source>
        <strain evidence="5 6">RC4-10-4</strain>
    </source>
</reference>
<name>A0A845A0N8_9SPHN</name>
<dbReference type="SUPFAM" id="SSF52833">
    <property type="entry name" value="Thioredoxin-like"/>
    <property type="match status" value="1"/>
</dbReference>
<comment type="caution">
    <text evidence="5">The sequence shown here is derived from an EMBL/GenBank/DDBJ whole genome shotgun (WGS) entry which is preliminary data.</text>
</comment>
<dbReference type="NCBIfam" id="NF008731">
    <property type="entry name" value="PRK11752.1"/>
    <property type="match status" value="1"/>
</dbReference>
<dbReference type="AlphaFoldDB" id="A0A845A0N8"/>
<dbReference type="Pfam" id="PF00043">
    <property type="entry name" value="GST_C"/>
    <property type="match status" value="1"/>
</dbReference>
<dbReference type="PANTHER" id="PTHR44051:SF22">
    <property type="entry name" value="DISULFIDE-BOND OXIDOREDUCTASE YGHU"/>
    <property type="match status" value="1"/>
</dbReference>
<dbReference type="RefSeq" id="WP_131452941.1">
    <property type="nucleotide sequence ID" value="NZ_BMJK01000001.1"/>
</dbReference>
<dbReference type="SUPFAM" id="SSF47616">
    <property type="entry name" value="GST C-terminal domain-like"/>
    <property type="match status" value="1"/>
</dbReference>
<evidence type="ECO:0000313" key="6">
    <source>
        <dbReference type="Proteomes" id="UP000460626"/>
    </source>
</evidence>
<feature type="domain" description="GST N-terminal" evidence="3">
    <location>
        <begin position="45"/>
        <end position="132"/>
    </location>
</feature>
<gene>
    <name evidence="5" type="primary">yghU</name>
    <name evidence="5" type="ORF">GRI62_08755</name>
</gene>
<protein>
    <submittedName>
        <fullName evidence="5">Glutathione-dependent disulfide-bond oxidoreductase</fullName>
    </submittedName>
</protein>
<dbReference type="InterPro" id="IPR010987">
    <property type="entry name" value="Glutathione-S-Trfase_C-like"/>
</dbReference>
<sequence>MADPTYTPPQVWQPAESGGKFAGVNRPTAGARHDAQLPVGDHPFQLYSLATPNGQKVTIMFEELLEAGHPLAEYDAWMIKIFDGDQFGSGFTALNPNGKIPALLDRSGATPFRVFESGAILQHLADKFDFLLPKTGAARAEVLSWLNWQMGTAPFIGGGFGHFYQYAPEKYEYPINRYAMETKRIFSVADNRLAESHYLGGEAYSIADVAAYPWLGALVHGAYSGSDRFLSLDEYDHVQRWVRELDARPGVIRGRMVNTEAMPERHSAADFDAVEDRTLFDPIRKRADA</sequence>
<proteinExistence type="inferred from homology"/>
<dbReference type="SFLD" id="SFLDS00019">
    <property type="entry name" value="Glutathione_Transferase_(cytos"/>
    <property type="match status" value="1"/>
</dbReference>
<comment type="similarity">
    <text evidence="1">Belongs to the GST superfamily.</text>
</comment>
<dbReference type="Gene3D" id="1.20.1050.10">
    <property type="match status" value="1"/>
</dbReference>
<keyword evidence="6" id="KW-1185">Reference proteome</keyword>
<dbReference type="Proteomes" id="UP000460626">
    <property type="component" value="Unassembled WGS sequence"/>
</dbReference>
<organism evidence="5 6">
    <name type="scientific">Aurantiacibacter arachoides</name>
    <dbReference type="NCBI Taxonomy" id="1850444"/>
    <lineage>
        <taxon>Bacteria</taxon>
        <taxon>Pseudomonadati</taxon>
        <taxon>Pseudomonadota</taxon>
        <taxon>Alphaproteobacteria</taxon>
        <taxon>Sphingomonadales</taxon>
        <taxon>Erythrobacteraceae</taxon>
        <taxon>Aurantiacibacter</taxon>
    </lineage>
</organism>
<accession>A0A845A0N8</accession>
<dbReference type="EMBL" id="WTYH01000001">
    <property type="protein sequence ID" value="MXO93695.1"/>
    <property type="molecule type" value="Genomic_DNA"/>
</dbReference>
<evidence type="ECO:0000259" key="3">
    <source>
        <dbReference type="PROSITE" id="PS50404"/>
    </source>
</evidence>
<dbReference type="InterPro" id="IPR036282">
    <property type="entry name" value="Glutathione-S-Trfase_C_sf"/>
</dbReference>
<dbReference type="InterPro" id="IPR004046">
    <property type="entry name" value="GST_C"/>
</dbReference>
<feature type="domain" description="GST C-terminal" evidence="4">
    <location>
        <begin position="135"/>
        <end position="271"/>
    </location>
</feature>
<dbReference type="InterPro" id="IPR040079">
    <property type="entry name" value="Glutathione_S-Trfase"/>
</dbReference>
<feature type="region of interest" description="Disordered" evidence="2">
    <location>
        <begin position="1"/>
        <end position="33"/>
    </location>
</feature>
<dbReference type="SFLD" id="SFLDG01151">
    <property type="entry name" value="Main.2:_Nu-like"/>
    <property type="match status" value="1"/>
</dbReference>
<evidence type="ECO:0000313" key="5">
    <source>
        <dbReference type="EMBL" id="MXO93695.1"/>
    </source>
</evidence>
<evidence type="ECO:0000256" key="1">
    <source>
        <dbReference type="RuleBase" id="RU003494"/>
    </source>
</evidence>
<dbReference type="InterPro" id="IPR004045">
    <property type="entry name" value="Glutathione_S-Trfase_N"/>
</dbReference>